<dbReference type="HOGENOM" id="CLU_1111704_0_0_1"/>
<dbReference type="EMBL" id="KB644411">
    <property type="protein sequence ID" value="EPS28380.1"/>
    <property type="molecule type" value="Genomic_DNA"/>
</dbReference>
<keyword evidence="3" id="KW-1185">Reference proteome</keyword>
<gene>
    <name evidence="2" type="ORF">PDE_03326</name>
</gene>
<feature type="region of interest" description="Disordered" evidence="1">
    <location>
        <begin position="75"/>
        <end position="197"/>
    </location>
</feature>
<sequence length="250" mass="27945">MPCTRCPDQFIDSIQVCRSCRHDQRGDKSRGSRPCTNRRTDLAWTGTHRAALLRFTRSTGGGGEIWPQTIASIVPDLHPRGQPKGGICERLQGDPHPSKDRTRPQTKSEDQRNATDTRGGIGGSRCRWPDAGGKAGAPRKENFNTWNRKWHGPMDEPRVCEGLAGATDRRSNSTGRKSGGPPSKRHPKKQRRKKKHGRSFIPFESTCFLPQNVSDHLQILEFGLTVHLLIDEAESNFPVFNVFTGSQKTE</sequence>
<protein>
    <submittedName>
        <fullName evidence="2">Uncharacterized protein</fullName>
    </submittedName>
</protein>
<evidence type="ECO:0000256" key="1">
    <source>
        <dbReference type="SAM" id="MobiDB-lite"/>
    </source>
</evidence>
<name>S7ZCN3_PENO1</name>
<dbReference type="AlphaFoldDB" id="S7ZCN3"/>
<reference evidence="2 3" key="1">
    <citation type="journal article" date="2013" name="PLoS ONE">
        <title>Genomic and secretomic analyses reveal unique features of the lignocellulolytic enzyme system of Penicillium decumbens.</title>
        <authorList>
            <person name="Liu G."/>
            <person name="Zhang L."/>
            <person name="Wei X."/>
            <person name="Zou G."/>
            <person name="Qin Y."/>
            <person name="Ma L."/>
            <person name="Li J."/>
            <person name="Zheng H."/>
            <person name="Wang S."/>
            <person name="Wang C."/>
            <person name="Xun L."/>
            <person name="Zhao G.-P."/>
            <person name="Zhou Z."/>
            <person name="Qu Y."/>
        </authorList>
    </citation>
    <scope>NUCLEOTIDE SEQUENCE [LARGE SCALE GENOMIC DNA]</scope>
    <source>
        <strain evidence="3">114-2 / CGMCC 5302</strain>
    </source>
</reference>
<dbReference type="Proteomes" id="UP000019376">
    <property type="component" value="Unassembled WGS sequence"/>
</dbReference>
<proteinExistence type="predicted"/>
<evidence type="ECO:0000313" key="3">
    <source>
        <dbReference type="Proteomes" id="UP000019376"/>
    </source>
</evidence>
<accession>S7ZCN3</accession>
<feature type="compositionally biased region" description="Basic and acidic residues" evidence="1">
    <location>
        <begin position="91"/>
        <end position="115"/>
    </location>
</feature>
<organism evidence="2 3">
    <name type="scientific">Penicillium oxalicum (strain 114-2 / CGMCC 5302)</name>
    <name type="common">Penicillium decumbens</name>
    <dbReference type="NCBI Taxonomy" id="933388"/>
    <lineage>
        <taxon>Eukaryota</taxon>
        <taxon>Fungi</taxon>
        <taxon>Dikarya</taxon>
        <taxon>Ascomycota</taxon>
        <taxon>Pezizomycotina</taxon>
        <taxon>Eurotiomycetes</taxon>
        <taxon>Eurotiomycetidae</taxon>
        <taxon>Eurotiales</taxon>
        <taxon>Aspergillaceae</taxon>
        <taxon>Penicillium</taxon>
    </lineage>
</organism>
<evidence type="ECO:0000313" key="2">
    <source>
        <dbReference type="EMBL" id="EPS28380.1"/>
    </source>
</evidence>
<feature type="compositionally biased region" description="Basic residues" evidence="1">
    <location>
        <begin position="183"/>
        <end position="197"/>
    </location>
</feature>